<dbReference type="EMBL" id="JAGVWB010000012">
    <property type="protein sequence ID" value="MBS3058150.1"/>
    <property type="molecule type" value="Genomic_DNA"/>
</dbReference>
<evidence type="ECO:0000313" key="1">
    <source>
        <dbReference type="EMBL" id="HIH21698.1"/>
    </source>
</evidence>
<dbReference type="AlphaFoldDB" id="A0A7J4JVE5"/>
<protein>
    <submittedName>
        <fullName evidence="1">Uncharacterized protein</fullName>
    </submittedName>
</protein>
<evidence type="ECO:0000313" key="3">
    <source>
        <dbReference type="Proteomes" id="UP000590964"/>
    </source>
</evidence>
<gene>
    <name evidence="1" type="ORF">HA222_03520</name>
    <name evidence="2" type="ORF">J4478_01995</name>
</gene>
<reference evidence="2" key="3">
    <citation type="submission" date="2021-05" db="EMBL/GenBank/DDBJ databases">
        <title>Protein family content uncovers lineage relationships and bacterial pathway maintenance mechanisms in DPANN archaea.</title>
        <authorList>
            <person name="Castelle C.J."/>
            <person name="Meheust R."/>
            <person name="Jaffe A.L."/>
            <person name="Seitz K."/>
            <person name="Gong X."/>
            <person name="Baker B.J."/>
            <person name="Banfield J.F."/>
        </authorList>
    </citation>
    <scope>NUCLEOTIDE SEQUENCE</scope>
    <source>
        <strain evidence="2">RIFCSPLOWO2_01_FULL_43_13</strain>
    </source>
</reference>
<reference evidence="2" key="2">
    <citation type="submission" date="2021-03" db="EMBL/GenBank/DDBJ databases">
        <authorList>
            <person name="Jaffe A."/>
        </authorList>
    </citation>
    <scope>NUCLEOTIDE SEQUENCE</scope>
    <source>
        <strain evidence="2">RIFCSPLOWO2_01_FULL_43_13</strain>
    </source>
</reference>
<dbReference type="Proteomes" id="UP000680185">
    <property type="component" value="Unassembled WGS sequence"/>
</dbReference>
<sequence>MNRIIWVLVGAVLTLGLISGVGFVSAHYSSNSSQNQNITGLSELPSLEGMQSCGMHSNAGIGMHGNGMECMDLEVGEMDKNNDGVCDSCGMSIKDCEKMDEMHEDSESMQGMHSRMHNLTENDGFEMQCGMH</sequence>
<evidence type="ECO:0000313" key="2">
    <source>
        <dbReference type="EMBL" id="MBS3058150.1"/>
    </source>
</evidence>
<comment type="caution">
    <text evidence="1">The sequence shown here is derived from an EMBL/GenBank/DDBJ whole genome shotgun (WGS) entry which is preliminary data.</text>
</comment>
<accession>A0A7J4JVE5</accession>
<organism evidence="1 3">
    <name type="scientific">Candidatus Iainarchaeum sp</name>
    <dbReference type="NCBI Taxonomy" id="3101447"/>
    <lineage>
        <taxon>Archaea</taxon>
        <taxon>Candidatus Iainarchaeota</taxon>
        <taxon>Candidatus Iainarchaeia</taxon>
        <taxon>Candidatus Iainarchaeales</taxon>
        <taxon>Candidatus Iainarchaeaceae</taxon>
        <taxon>Candidatus Iainarchaeum</taxon>
    </lineage>
</organism>
<name>A0A7J4JVE5_9ARCH</name>
<dbReference type="EMBL" id="DUFW01000060">
    <property type="protein sequence ID" value="HIH21698.1"/>
    <property type="molecule type" value="Genomic_DNA"/>
</dbReference>
<proteinExistence type="predicted"/>
<dbReference type="Proteomes" id="UP000590964">
    <property type="component" value="Unassembled WGS sequence"/>
</dbReference>
<reference evidence="3" key="1">
    <citation type="journal article" date="2020" name="bioRxiv">
        <title>A rank-normalized archaeal taxonomy based on genome phylogeny resolves widespread incomplete and uneven classifications.</title>
        <authorList>
            <person name="Rinke C."/>
            <person name="Chuvochina M."/>
            <person name="Mussig A.J."/>
            <person name="Chaumeil P.-A."/>
            <person name="Waite D.W."/>
            <person name="Whitman W.B."/>
            <person name="Parks D.H."/>
            <person name="Hugenholtz P."/>
        </authorList>
    </citation>
    <scope>NUCLEOTIDE SEQUENCE [LARGE SCALE GENOMIC DNA]</scope>
</reference>